<dbReference type="SMART" id="SM00421">
    <property type="entry name" value="HTH_LUXR"/>
    <property type="match status" value="1"/>
</dbReference>
<protein>
    <submittedName>
        <fullName evidence="8 9">Response regulator</fullName>
    </submittedName>
    <submittedName>
        <fullName evidence="6">Transcriptional regulator</fullName>
    </submittedName>
</protein>
<dbReference type="PANTHER" id="PTHR45566:SF1">
    <property type="entry name" value="HTH-TYPE TRANSCRIPTIONAL REGULATOR YHJB-RELATED"/>
    <property type="match status" value="1"/>
</dbReference>
<keyword evidence="13" id="KW-1185">Reference proteome</keyword>
<evidence type="ECO:0000259" key="4">
    <source>
        <dbReference type="PROSITE" id="PS50043"/>
    </source>
</evidence>
<dbReference type="Proteomes" id="UP000325333">
    <property type="component" value="Unassembled WGS sequence"/>
</dbReference>
<dbReference type="Proteomes" id="UP000298595">
    <property type="component" value="Chromosome"/>
</dbReference>
<dbReference type="PROSITE" id="PS00622">
    <property type="entry name" value="HTH_LUXR_1"/>
    <property type="match status" value="1"/>
</dbReference>
<dbReference type="Proteomes" id="UP001628281">
    <property type="component" value="Unassembled WGS sequence"/>
</dbReference>
<evidence type="ECO:0000313" key="12">
    <source>
        <dbReference type="Proteomes" id="UP000325333"/>
    </source>
</evidence>
<dbReference type="InterPro" id="IPR051015">
    <property type="entry name" value="EvgA-like"/>
</dbReference>
<evidence type="ECO:0000313" key="9">
    <source>
        <dbReference type="EMBL" id="QCN94990.1"/>
    </source>
</evidence>
<dbReference type="InterPro" id="IPR001789">
    <property type="entry name" value="Sig_transdc_resp-reg_receiver"/>
</dbReference>
<dbReference type="Pfam" id="PF00196">
    <property type="entry name" value="GerE"/>
    <property type="match status" value="1"/>
</dbReference>
<dbReference type="AlphaFoldDB" id="A0A060DDK0"/>
<feature type="domain" description="Response regulatory" evidence="5">
    <location>
        <begin position="3"/>
        <end position="124"/>
    </location>
</feature>
<proteinExistence type="predicted"/>
<dbReference type="PROSITE" id="PS50110">
    <property type="entry name" value="RESPONSE_REGULATORY"/>
    <property type="match status" value="1"/>
</dbReference>
<reference evidence="6 10" key="1">
    <citation type="journal article" date="2014" name="Genome Announc.">
        <title>Complete Genome Sequence of the Model Rhizosphere Strain Azospirillum brasilense Az39, Successfully Applied in Agriculture.</title>
        <authorList>
            <person name="Rivera D."/>
            <person name="Revale S."/>
            <person name="Molina R."/>
            <person name="Gualpa J."/>
            <person name="Puente M."/>
            <person name="Maroniche G."/>
            <person name="Paris G."/>
            <person name="Baker D."/>
            <person name="Clavijo B."/>
            <person name="McLay K."/>
            <person name="Spaepen S."/>
            <person name="Perticari A."/>
            <person name="Vazquez M."/>
            <person name="Wisniewski-Dye F."/>
            <person name="Watkins C."/>
            <person name="Martinez-Abarca F."/>
            <person name="Vanderleyden J."/>
            <person name="Cassan F."/>
        </authorList>
    </citation>
    <scope>NUCLEOTIDE SEQUENCE [LARGE SCALE GENOMIC DNA]</scope>
    <source>
        <strain evidence="6 10">Az39</strain>
    </source>
</reference>
<reference evidence="9 11" key="2">
    <citation type="submission" date="2018-09" db="EMBL/GenBank/DDBJ databases">
        <title>Whole genome based analysis of evolution and adaptive divergence in Indian and Brazilian strains of Azospirillum brasilense.</title>
        <authorList>
            <person name="Singh C."/>
            <person name="Tripathi A.K."/>
        </authorList>
    </citation>
    <scope>NUCLEOTIDE SEQUENCE [LARGE SCALE GENOMIC DNA]</scope>
    <source>
        <strain evidence="9 11">MTCC4035</strain>
    </source>
</reference>
<dbReference type="CDD" id="cd17535">
    <property type="entry name" value="REC_NarL-like"/>
    <property type="match status" value="1"/>
</dbReference>
<feature type="modified residue" description="4-aspartylphosphate" evidence="3">
    <location>
        <position position="59"/>
    </location>
</feature>
<evidence type="ECO:0000313" key="10">
    <source>
        <dbReference type="Proteomes" id="UP000027186"/>
    </source>
</evidence>
<evidence type="ECO:0000313" key="11">
    <source>
        <dbReference type="Proteomes" id="UP000298595"/>
    </source>
</evidence>
<dbReference type="Pfam" id="PF00072">
    <property type="entry name" value="Response_reg"/>
    <property type="match status" value="1"/>
</dbReference>
<organism evidence="6 10">
    <name type="scientific">Azospirillum argentinense</name>
    <dbReference type="NCBI Taxonomy" id="2970906"/>
    <lineage>
        <taxon>Bacteria</taxon>
        <taxon>Pseudomonadati</taxon>
        <taxon>Pseudomonadota</taxon>
        <taxon>Alphaproteobacteria</taxon>
        <taxon>Rhodospirillales</taxon>
        <taxon>Azospirillaceae</taxon>
        <taxon>Azospirillum</taxon>
    </lineage>
</organism>
<dbReference type="PANTHER" id="PTHR45566">
    <property type="entry name" value="HTH-TYPE TRANSCRIPTIONAL REGULATOR YHJB-RELATED"/>
    <property type="match status" value="1"/>
</dbReference>
<dbReference type="EMBL" id="CP007793">
    <property type="protein sequence ID" value="AIB10882.1"/>
    <property type="molecule type" value="Genomic_DNA"/>
</dbReference>
<dbReference type="GO" id="GO:0006355">
    <property type="term" value="P:regulation of DNA-templated transcription"/>
    <property type="evidence" value="ECO:0007669"/>
    <property type="project" value="InterPro"/>
</dbReference>
<dbReference type="PROSITE" id="PS50043">
    <property type="entry name" value="HTH_LUXR_2"/>
    <property type="match status" value="1"/>
</dbReference>
<evidence type="ECO:0000259" key="5">
    <source>
        <dbReference type="PROSITE" id="PS50110"/>
    </source>
</evidence>
<evidence type="ECO:0000313" key="6">
    <source>
        <dbReference type="EMBL" id="AIB10882.1"/>
    </source>
</evidence>
<dbReference type="InterPro" id="IPR000792">
    <property type="entry name" value="Tscrpt_reg_LuxR_C"/>
</dbReference>
<dbReference type="SMART" id="SM00448">
    <property type="entry name" value="REC"/>
    <property type="match status" value="1"/>
</dbReference>
<dbReference type="SUPFAM" id="SSF52172">
    <property type="entry name" value="CheY-like"/>
    <property type="match status" value="1"/>
</dbReference>
<accession>A0A060DDK0</accession>
<evidence type="ECO:0000256" key="3">
    <source>
        <dbReference type="PROSITE-ProRule" id="PRU00169"/>
    </source>
</evidence>
<dbReference type="EMBL" id="JBJLSN010000006">
    <property type="protein sequence ID" value="MFL7900771.1"/>
    <property type="molecule type" value="Genomic_DNA"/>
</dbReference>
<evidence type="ECO:0000313" key="8">
    <source>
        <dbReference type="EMBL" id="MFL7900771.1"/>
    </source>
</evidence>
<dbReference type="RefSeq" id="WP_014241328.1">
    <property type="nucleotide sequence ID" value="NZ_CP007793.1"/>
</dbReference>
<dbReference type="InterPro" id="IPR016032">
    <property type="entry name" value="Sig_transdc_resp-reg_C-effctor"/>
</dbReference>
<dbReference type="KEGG" id="aare:D3093_06825"/>
<evidence type="ECO:0000256" key="2">
    <source>
        <dbReference type="ARBA" id="ARBA00023125"/>
    </source>
</evidence>
<dbReference type="Gene3D" id="3.40.50.2300">
    <property type="match status" value="1"/>
</dbReference>
<dbReference type="KEGG" id="abq:ABAZ39_02365"/>
<dbReference type="CDD" id="cd06170">
    <property type="entry name" value="LuxR_C_like"/>
    <property type="match status" value="1"/>
</dbReference>
<reference evidence="8 13" key="4">
    <citation type="submission" date="2024-11" db="EMBL/GenBank/DDBJ databases">
        <title>Draft genome sequences of two bacteria associated to sugarcane roots in Colombia.</title>
        <authorList>
            <person name="Pardo-Diaz S."/>
            <person name="Masmela-Mendoza J."/>
            <person name="Delgadillo-Duran P."/>
            <person name="Bautista E.J."/>
            <person name="Rojas-Tapias D.F."/>
        </authorList>
    </citation>
    <scope>NUCLEOTIDE SEQUENCE [LARGE SCALE GENOMIC DNA]</scope>
    <source>
        <strain evidence="8 13">Ap18</strain>
    </source>
</reference>
<dbReference type="GeneID" id="56450401"/>
<keyword evidence="2 9" id="KW-0238">DNA-binding</keyword>
<evidence type="ECO:0000313" key="13">
    <source>
        <dbReference type="Proteomes" id="UP001628281"/>
    </source>
</evidence>
<sequence>MSRILIADDHPLVRDALRSAVLYSCQAQEIHEAGCLDETISILDSMHGGKGEPDLVLLDLNMPGMNGLTGLIALRRRFPAIPVAVVSAHEDRKVMLEAVRCGAAGFIPKSTPRDAIAGALRQILAGEVYLPASVEEGAAAEDEETAEIARRLSTLTAQQLRVLEMLGTGKLNKEIAYELSITETTVKAHVSAILQKLKVYSRTQAVVFANRLQLEKARFGI</sequence>
<name>A0A060DDK0_9PROT</name>
<dbReference type="Proteomes" id="UP000027186">
    <property type="component" value="Chromosome"/>
</dbReference>
<dbReference type="GO" id="GO:0000160">
    <property type="term" value="P:phosphorelay signal transduction system"/>
    <property type="evidence" value="ECO:0007669"/>
    <property type="project" value="InterPro"/>
</dbReference>
<keyword evidence="1 3" id="KW-0597">Phosphoprotein</keyword>
<dbReference type="InterPro" id="IPR011006">
    <property type="entry name" value="CheY-like_superfamily"/>
</dbReference>
<feature type="domain" description="HTH luxR-type" evidence="4">
    <location>
        <begin position="148"/>
        <end position="213"/>
    </location>
</feature>
<dbReference type="EMBL" id="VEWN01000001">
    <property type="protein sequence ID" value="KAA1058155.1"/>
    <property type="molecule type" value="Genomic_DNA"/>
</dbReference>
<dbReference type="InterPro" id="IPR058245">
    <property type="entry name" value="NreC/VraR/RcsB-like_REC"/>
</dbReference>
<evidence type="ECO:0000256" key="1">
    <source>
        <dbReference type="ARBA" id="ARBA00022553"/>
    </source>
</evidence>
<dbReference type="GO" id="GO:0003677">
    <property type="term" value="F:DNA binding"/>
    <property type="evidence" value="ECO:0007669"/>
    <property type="project" value="UniProtKB-KW"/>
</dbReference>
<dbReference type="EMBL" id="CP032321">
    <property type="protein sequence ID" value="QCN94990.1"/>
    <property type="molecule type" value="Genomic_DNA"/>
</dbReference>
<dbReference type="SUPFAM" id="SSF46894">
    <property type="entry name" value="C-terminal effector domain of the bipartite response regulators"/>
    <property type="match status" value="1"/>
</dbReference>
<gene>
    <name evidence="6" type="ORF">ABAZ39_02365</name>
    <name evidence="8" type="ORF">ACJ41P_06525</name>
    <name evidence="9" type="ORF">D3093_06825</name>
    <name evidence="7" type="ORF">FH063_000355</name>
</gene>
<dbReference type="PRINTS" id="PR00038">
    <property type="entry name" value="HTHLUXR"/>
</dbReference>
<evidence type="ECO:0000313" key="7">
    <source>
        <dbReference type="EMBL" id="KAA1058155.1"/>
    </source>
</evidence>
<reference evidence="7 12" key="3">
    <citation type="submission" date="2019-07" db="EMBL/GenBank/DDBJ databases">
        <title>Genome sequencing of the stress-tolerant strain Azospirillum brasilense Az19.</title>
        <authorList>
            <person name="Maroniche G.A."/>
            <person name="Garcia J.E."/>
            <person name="Pagnussat L."/>
            <person name="Amenta M."/>
            <person name="Creus C.M."/>
        </authorList>
    </citation>
    <scope>NUCLEOTIDE SEQUENCE [LARGE SCALE GENOMIC DNA]</scope>
    <source>
        <strain evidence="7 12">Az19</strain>
    </source>
</reference>